<evidence type="ECO:0000256" key="12">
    <source>
        <dbReference type="SAM" id="SignalP"/>
    </source>
</evidence>
<name>A0ABP8JGQ6_9BACT</name>
<evidence type="ECO:0000256" key="11">
    <source>
        <dbReference type="RuleBase" id="RU003357"/>
    </source>
</evidence>
<sequence length="735" mass="80790">MISRTLTIVVVAAGANVTAVAQTPAPDSARVISLGEVIVSASRTPELRAAVPQQIEVLSARTIRLLNPATTADALQQSGWVYVQKSQLGGGSPVLRGFEANKVLLVVDGVRLNNAIFRGGHLQNVLGIDANVLGRIEVLSGAGAVPYGSDALGGVISVYTKPPLLADSGSTTPRVHTSNLLRYASAAHEKTLHTDVSLGWRRVASLTSVTVTDFDDLRKGNRDYRSYPGFGEKPFYVRRFGLRDSVLVNPDPNVQRDSGYGQMDVLQKLLFRPVAHQQHLLNLQYSTTTDVPRYDRLQALRNGLPRFAEWNYGPQRRLMASYQYQYTRPKRLFDALRLTPAVQRLDESRLVRDFRRDVRQENREQVRVLSANLDLNKSLGRHELRYGAEVTHNRVRSTGTGVNVRTGVQQDIATRYPNGATYATTGLYAAHRWQLTPALTLSDGLRLSTVRLRGDFDPRFFNTTATRIRQSSASLDGNLGLVAQLPAGFRASGLVATAFRNPNVDDASKTFEQNNGTLIIPNAGLKPERLRTAEVELSKTVENRLQVAITGFYTQLRNALVVQPFAAPDGGSTITFNGQTYTTVASTNTGRARIYGFSARALAEFGAGFSAQGSISYTKGRDLTRAVPLDHIPPLYGRGAVSYRRRSLTAEASVLFNGRKWVGEFSPSGEDNLDQATPVGSLGWYTLNLRTEYRLTPRWAVQAAVENILDQSYRQFASGISAPGRNVVLALRFDR</sequence>
<dbReference type="EMBL" id="BAABHA010000015">
    <property type="protein sequence ID" value="GAA4390612.1"/>
    <property type="molecule type" value="Genomic_DNA"/>
</dbReference>
<dbReference type="Gene3D" id="2.170.130.10">
    <property type="entry name" value="TonB-dependent receptor, plug domain"/>
    <property type="match status" value="1"/>
</dbReference>
<organism evidence="15 16">
    <name type="scientific">Hymenobacter koreensis</name>
    <dbReference type="NCBI Taxonomy" id="1084523"/>
    <lineage>
        <taxon>Bacteria</taxon>
        <taxon>Pseudomonadati</taxon>
        <taxon>Bacteroidota</taxon>
        <taxon>Cytophagia</taxon>
        <taxon>Cytophagales</taxon>
        <taxon>Hymenobacteraceae</taxon>
        <taxon>Hymenobacter</taxon>
    </lineage>
</organism>
<evidence type="ECO:0000256" key="5">
    <source>
        <dbReference type="ARBA" id="ARBA00022729"/>
    </source>
</evidence>
<feature type="domain" description="TonB-dependent receptor-like beta-barrel" evidence="13">
    <location>
        <begin position="287"/>
        <end position="708"/>
    </location>
</feature>
<evidence type="ECO:0000259" key="14">
    <source>
        <dbReference type="Pfam" id="PF07715"/>
    </source>
</evidence>
<keyword evidence="3 10" id="KW-1134">Transmembrane beta strand</keyword>
<proteinExistence type="inferred from homology"/>
<keyword evidence="2 10" id="KW-0813">Transport</keyword>
<dbReference type="SUPFAM" id="SSF56935">
    <property type="entry name" value="Porins"/>
    <property type="match status" value="1"/>
</dbReference>
<dbReference type="InterPro" id="IPR000531">
    <property type="entry name" value="Beta-barrel_TonB"/>
</dbReference>
<keyword evidence="8 15" id="KW-0675">Receptor</keyword>
<evidence type="ECO:0000256" key="7">
    <source>
        <dbReference type="ARBA" id="ARBA00023136"/>
    </source>
</evidence>
<keyword evidence="16" id="KW-1185">Reference proteome</keyword>
<dbReference type="Proteomes" id="UP001500454">
    <property type="component" value="Unassembled WGS sequence"/>
</dbReference>
<feature type="chain" id="PRO_5045433872" evidence="12">
    <location>
        <begin position="22"/>
        <end position="735"/>
    </location>
</feature>
<comment type="similarity">
    <text evidence="10 11">Belongs to the TonB-dependent receptor family.</text>
</comment>
<dbReference type="PANTHER" id="PTHR30069:SF29">
    <property type="entry name" value="HEMOGLOBIN AND HEMOGLOBIN-HAPTOGLOBIN-BINDING PROTEIN 1-RELATED"/>
    <property type="match status" value="1"/>
</dbReference>
<dbReference type="InterPro" id="IPR036942">
    <property type="entry name" value="Beta-barrel_TonB_sf"/>
</dbReference>
<evidence type="ECO:0000256" key="1">
    <source>
        <dbReference type="ARBA" id="ARBA00004571"/>
    </source>
</evidence>
<comment type="subcellular location">
    <subcellularLocation>
        <location evidence="1 10">Cell outer membrane</location>
        <topology evidence="1 10">Multi-pass membrane protein</topology>
    </subcellularLocation>
</comment>
<feature type="signal peptide" evidence="12">
    <location>
        <begin position="1"/>
        <end position="21"/>
    </location>
</feature>
<comment type="caution">
    <text evidence="15">The sequence shown here is derived from an EMBL/GenBank/DDBJ whole genome shotgun (WGS) entry which is preliminary data.</text>
</comment>
<dbReference type="InterPro" id="IPR012910">
    <property type="entry name" value="Plug_dom"/>
</dbReference>
<dbReference type="PANTHER" id="PTHR30069">
    <property type="entry name" value="TONB-DEPENDENT OUTER MEMBRANE RECEPTOR"/>
    <property type="match status" value="1"/>
</dbReference>
<evidence type="ECO:0000256" key="4">
    <source>
        <dbReference type="ARBA" id="ARBA00022692"/>
    </source>
</evidence>
<dbReference type="Pfam" id="PF00593">
    <property type="entry name" value="TonB_dep_Rec_b-barrel"/>
    <property type="match status" value="1"/>
</dbReference>
<keyword evidence="5 12" id="KW-0732">Signal</keyword>
<dbReference type="Pfam" id="PF07715">
    <property type="entry name" value="Plug"/>
    <property type="match status" value="1"/>
</dbReference>
<evidence type="ECO:0000256" key="3">
    <source>
        <dbReference type="ARBA" id="ARBA00022452"/>
    </source>
</evidence>
<evidence type="ECO:0000256" key="10">
    <source>
        <dbReference type="PROSITE-ProRule" id="PRU01360"/>
    </source>
</evidence>
<evidence type="ECO:0000313" key="16">
    <source>
        <dbReference type="Proteomes" id="UP001500454"/>
    </source>
</evidence>
<evidence type="ECO:0000256" key="6">
    <source>
        <dbReference type="ARBA" id="ARBA00023077"/>
    </source>
</evidence>
<dbReference type="InterPro" id="IPR039426">
    <property type="entry name" value="TonB-dep_rcpt-like"/>
</dbReference>
<evidence type="ECO:0000256" key="9">
    <source>
        <dbReference type="ARBA" id="ARBA00023237"/>
    </source>
</evidence>
<evidence type="ECO:0000259" key="13">
    <source>
        <dbReference type="Pfam" id="PF00593"/>
    </source>
</evidence>
<feature type="domain" description="TonB-dependent receptor plug" evidence="14">
    <location>
        <begin position="50"/>
        <end position="155"/>
    </location>
</feature>
<evidence type="ECO:0000256" key="2">
    <source>
        <dbReference type="ARBA" id="ARBA00022448"/>
    </source>
</evidence>
<keyword evidence="6 11" id="KW-0798">TonB box</keyword>
<gene>
    <name evidence="15" type="ORF">GCM10023186_38960</name>
</gene>
<protein>
    <submittedName>
        <fullName evidence="15">TonB-dependent receptor</fullName>
    </submittedName>
</protein>
<reference evidence="16" key="1">
    <citation type="journal article" date="2019" name="Int. J. Syst. Evol. Microbiol.">
        <title>The Global Catalogue of Microorganisms (GCM) 10K type strain sequencing project: providing services to taxonomists for standard genome sequencing and annotation.</title>
        <authorList>
            <consortium name="The Broad Institute Genomics Platform"/>
            <consortium name="The Broad Institute Genome Sequencing Center for Infectious Disease"/>
            <person name="Wu L."/>
            <person name="Ma J."/>
        </authorList>
    </citation>
    <scope>NUCLEOTIDE SEQUENCE [LARGE SCALE GENOMIC DNA]</scope>
    <source>
        <strain evidence="16">JCM 17924</strain>
    </source>
</reference>
<dbReference type="PROSITE" id="PS52016">
    <property type="entry name" value="TONB_DEPENDENT_REC_3"/>
    <property type="match status" value="1"/>
</dbReference>
<keyword evidence="9 10" id="KW-0998">Cell outer membrane</keyword>
<dbReference type="InterPro" id="IPR037066">
    <property type="entry name" value="Plug_dom_sf"/>
</dbReference>
<evidence type="ECO:0000313" key="15">
    <source>
        <dbReference type="EMBL" id="GAA4390612.1"/>
    </source>
</evidence>
<dbReference type="Gene3D" id="2.40.170.20">
    <property type="entry name" value="TonB-dependent receptor, beta-barrel domain"/>
    <property type="match status" value="1"/>
</dbReference>
<evidence type="ECO:0000256" key="8">
    <source>
        <dbReference type="ARBA" id="ARBA00023170"/>
    </source>
</evidence>
<keyword evidence="4 10" id="KW-0812">Transmembrane</keyword>
<accession>A0ABP8JGQ6</accession>
<keyword evidence="7 10" id="KW-0472">Membrane</keyword>